<keyword evidence="5 10" id="KW-0418">Kinase</keyword>
<keyword evidence="2" id="KW-0597">Phosphoprotein</keyword>
<keyword evidence="11" id="KW-1185">Reference proteome</keyword>
<evidence type="ECO:0000256" key="2">
    <source>
        <dbReference type="ARBA" id="ARBA00022553"/>
    </source>
</evidence>
<gene>
    <name evidence="10" type="ORF">L798_10478</name>
</gene>
<dbReference type="PROSITE" id="PS00107">
    <property type="entry name" value="PROTEIN_KINASE_ATP"/>
    <property type="match status" value="1"/>
</dbReference>
<dbReference type="GO" id="GO:0004674">
    <property type="term" value="F:protein serine/threonine kinase activity"/>
    <property type="evidence" value="ECO:0007669"/>
    <property type="project" value="UniProtKB-KW"/>
</dbReference>
<dbReference type="PANTHER" id="PTHR24351">
    <property type="entry name" value="RIBOSOMAL PROTEIN S6 KINASE"/>
    <property type="match status" value="1"/>
</dbReference>
<evidence type="ECO:0000256" key="7">
    <source>
        <dbReference type="PROSITE-ProRule" id="PRU10141"/>
    </source>
</evidence>
<dbReference type="Gene3D" id="3.30.200.20">
    <property type="entry name" value="Phosphorylase Kinase, domain 1"/>
    <property type="match status" value="1"/>
</dbReference>
<comment type="similarity">
    <text evidence="8">Belongs to the protein kinase superfamily.</text>
</comment>
<dbReference type="AlphaFoldDB" id="A0A067QXX0"/>
<dbReference type="SUPFAM" id="SSF56112">
    <property type="entry name" value="Protein kinase-like (PK-like)"/>
    <property type="match status" value="1"/>
</dbReference>
<dbReference type="PROSITE" id="PS50011">
    <property type="entry name" value="PROTEIN_KINASE_DOM"/>
    <property type="match status" value="1"/>
</dbReference>
<keyword evidence="4 7" id="KW-0547">Nucleotide-binding</keyword>
<keyword evidence="3" id="KW-0808">Transferase</keyword>
<evidence type="ECO:0000256" key="5">
    <source>
        <dbReference type="ARBA" id="ARBA00022777"/>
    </source>
</evidence>
<feature type="domain" description="Protein kinase" evidence="9">
    <location>
        <begin position="76"/>
        <end position="222"/>
    </location>
</feature>
<dbReference type="InterPro" id="IPR017441">
    <property type="entry name" value="Protein_kinase_ATP_BS"/>
</dbReference>
<organism evidence="10 11">
    <name type="scientific">Zootermopsis nevadensis</name>
    <name type="common">Dampwood termite</name>
    <dbReference type="NCBI Taxonomy" id="136037"/>
    <lineage>
        <taxon>Eukaryota</taxon>
        <taxon>Metazoa</taxon>
        <taxon>Ecdysozoa</taxon>
        <taxon>Arthropoda</taxon>
        <taxon>Hexapoda</taxon>
        <taxon>Insecta</taxon>
        <taxon>Pterygota</taxon>
        <taxon>Neoptera</taxon>
        <taxon>Polyneoptera</taxon>
        <taxon>Dictyoptera</taxon>
        <taxon>Blattodea</taxon>
        <taxon>Blattoidea</taxon>
        <taxon>Termitoidae</taxon>
        <taxon>Termopsidae</taxon>
        <taxon>Zootermopsis</taxon>
    </lineage>
</organism>
<dbReference type="PROSITE" id="PS00108">
    <property type="entry name" value="PROTEIN_KINASE_ST"/>
    <property type="match status" value="1"/>
</dbReference>
<dbReference type="InParanoid" id="A0A067QXX0"/>
<dbReference type="Gene3D" id="1.10.510.10">
    <property type="entry name" value="Transferase(Phosphotransferase) domain 1"/>
    <property type="match status" value="1"/>
</dbReference>
<dbReference type="SMART" id="SM00220">
    <property type="entry name" value="S_TKc"/>
    <property type="match status" value="1"/>
</dbReference>
<keyword evidence="6 7" id="KW-0067">ATP-binding</keyword>
<dbReference type="EMBL" id="KK852830">
    <property type="protein sequence ID" value="KDR15326.1"/>
    <property type="molecule type" value="Genomic_DNA"/>
</dbReference>
<evidence type="ECO:0000256" key="3">
    <source>
        <dbReference type="ARBA" id="ARBA00022679"/>
    </source>
</evidence>
<evidence type="ECO:0000313" key="10">
    <source>
        <dbReference type="EMBL" id="KDR15326.1"/>
    </source>
</evidence>
<evidence type="ECO:0000313" key="11">
    <source>
        <dbReference type="Proteomes" id="UP000027135"/>
    </source>
</evidence>
<reference evidence="10 11" key="1">
    <citation type="journal article" date="2014" name="Nat. Commun.">
        <title>Molecular traces of alternative social organization in a termite genome.</title>
        <authorList>
            <person name="Terrapon N."/>
            <person name="Li C."/>
            <person name="Robertson H.M."/>
            <person name="Ji L."/>
            <person name="Meng X."/>
            <person name="Booth W."/>
            <person name="Chen Z."/>
            <person name="Childers C.P."/>
            <person name="Glastad K.M."/>
            <person name="Gokhale K."/>
            <person name="Gowin J."/>
            <person name="Gronenberg W."/>
            <person name="Hermansen R.A."/>
            <person name="Hu H."/>
            <person name="Hunt B.G."/>
            <person name="Huylmans A.K."/>
            <person name="Khalil S.M."/>
            <person name="Mitchell R.D."/>
            <person name="Munoz-Torres M.C."/>
            <person name="Mustard J.A."/>
            <person name="Pan H."/>
            <person name="Reese J.T."/>
            <person name="Scharf M.E."/>
            <person name="Sun F."/>
            <person name="Vogel H."/>
            <person name="Xiao J."/>
            <person name="Yang W."/>
            <person name="Yang Z."/>
            <person name="Yang Z."/>
            <person name="Zhou J."/>
            <person name="Zhu J."/>
            <person name="Brent C.S."/>
            <person name="Elsik C.G."/>
            <person name="Goodisman M.A."/>
            <person name="Liberles D.A."/>
            <person name="Roe R.M."/>
            <person name="Vargo E.L."/>
            <person name="Vilcinskas A."/>
            <person name="Wang J."/>
            <person name="Bornberg-Bauer E."/>
            <person name="Korb J."/>
            <person name="Zhang G."/>
            <person name="Liebig J."/>
        </authorList>
    </citation>
    <scope>NUCLEOTIDE SEQUENCE [LARGE SCALE GENOMIC DNA]</scope>
    <source>
        <tissue evidence="10">Whole organism</tissue>
    </source>
</reference>
<evidence type="ECO:0000256" key="4">
    <source>
        <dbReference type="ARBA" id="ARBA00022741"/>
    </source>
</evidence>
<dbReference type="InterPro" id="IPR011009">
    <property type="entry name" value="Kinase-like_dom_sf"/>
</dbReference>
<evidence type="ECO:0000256" key="6">
    <source>
        <dbReference type="ARBA" id="ARBA00022840"/>
    </source>
</evidence>
<dbReference type="InterPro" id="IPR000719">
    <property type="entry name" value="Prot_kinase_dom"/>
</dbReference>
<name>A0A067QXX0_ZOONE</name>
<dbReference type="eggNOG" id="KOG0603">
    <property type="taxonomic scope" value="Eukaryota"/>
</dbReference>
<dbReference type="STRING" id="136037.A0A067QXX0"/>
<dbReference type="GO" id="GO:0005524">
    <property type="term" value="F:ATP binding"/>
    <property type="evidence" value="ECO:0007669"/>
    <property type="project" value="UniProtKB-UniRule"/>
</dbReference>
<evidence type="ECO:0000256" key="8">
    <source>
        <dbReference type="RuleBase" id="RU000304"/>
    </source>
</evidence>
<feature type="non-terminal residue" evidence="10">
    <location>
        <position position="222"/>
    </location>
</feature>
<evidence type="ECO:0000256" key="1">
    <source>
        <dbReference type="ARBA" id="ARBA00022527"/>
    </source>
</evidence>
<dbReference type="Pfam" id="PF00069">
    <property type="entry name" value="Pkinase"/>
    <property type="match status" value="1"/>
</dbReference>
<keyword evidence="1 8" id="KW-0723">Serine/threonine-protein kinase</keyword>
<proteinExistence type="inferred from homology"/>
<feature type="binding site" evidence="7">
    <location>
        <position position="108"/>
    </location>
    <ligand>
        <name>ATP</name>
        <dbReference type="ChEBI" id="CHEBI:30616"/>
    </ligand>
</feature>
<evidence type="ECO:0000259" key="9">
    <source>
        <dbReference type="PROSITE" id="PS50011"/>
    </source>
</evidence>
<protein>
    <submittedName>
        <fullName evidence="10">Ribosomal protein S6 kinase alpha-5</fullName>
    </submittedName>
</protein>
<dbReference type="Proteomes" id="UP000027135">
    <property type="component" value="Unassembled WGS sequence"/>
</dbReference>
<dbReference type="InterPro" id="IPR008271">
    <property type="entry name" value="Ser/Thr_kinase_AS"/>
</dbReference>
<accession>A0A067QXX0</accession>
<sequence length="222" mass="25658">MGNERSEDREDGLERRENSKNAGYQWERILSSQLNVDAVRACVWPANGPVRSRRVALQFALYYRQPQTDDITLDDFERLWMIGKGGYGEVHLVKQIRGLNVGKYYAMKIMEMNDITRSTVIIRHTQTECIVSAEVGDSPFLVKSHYTFVTKSHLHLVMGEYMKNCSHVRDRTATGCLGPEWQRTEMGFIYRDLKPENILIDSIGHLRITDYGLCRKLCPPQK</sequence>